<organism evidence="3">
    <name type="scientific">candidate division WOR-3 bacterium</name>
    <dbReference type="NCBI Taxonomy" id="2052148"/>
    <lineage>
        <taxon>Bacteria</taxon>
        <taxon>Bacteria division WOR-3</taxon>
    </lineage>
</organism>
<feature type="repeat" description="TPR" evidence="1">
    <location>
        <begin position="636"/>
        <end position="669"/>
    </location>
</feature>
<dbReference type="AlphaFoldDB" id="A0A7V1EJ45"/>
<keyword evidence="1" id="KW-0802">TPR repeat</keyword>
<comment type="caution">
    <text evidence="3">The sequence shown here is derived from an EMBL/GenBank/DDBJ whole genome shotgun (WGS) entry which is preliminary data.</text>
</comment>
<dbReference type="InterPro" id="IPR011990">
    <property type="entry name" value="TPR-like_helical_dom_sf"/>
</dbReference>
<feature type="signal peptide" evidence="2">
    <location>
        <begin position="1"/>
        <end position="30"/>
    </location>
</feature>
<dbReference type="InterPro" id="IPR019734">
    <property type="entry name" value="TPR_rpt"/>
</dbReference>
<accession>A0A7V1EJ45</accession>
<proteinExistence type="predicted"/>
<evidence type="ECO:0000256" key="1">
    <source>
        <dbReference type="PROSITE-ProRule" id="PRU00339"/>
    </source>
</evidence>
<dbReference type="SMART" id="SM00028">
    <property type="entry name" value="TPR"/>
    <property type="match status" value="3"/>
</dbReference>
<sequence length="755" mass="90009">MHSISVFKSKSFLYHCSIFFLCIQSTFLCAADDFYTALKNYENGNYRIAQIFFENFIDASPSDTLIPDATYYLLKIYDKKDAFIKFLNLSNRYLNSFRFHQRRNEVFNLLLQRLLEKKTYALALDYIKKYDYIQVDTIYLNEIILNLSTWEGNIDELLRYSPGNDSLKILKALGLNDLNERTRIFKEIKGIKGKIYLIENYLLMGDTVSAYDEYRKIRIDEIPDEYLYIWAKLSLDFNKSDFYKIINMMEGKERLKEKLKILSIFKRDALPDSIDIKDRIDVQMLQKFFNIRHIPSDQFSRPEGIDSILGDTTEMENKINEIRKNQKRNFYLDSLYCEILLKKERYVEAYDILKYYLRFTETNNYARIIRALKLYSEKKYRDALKDLLLASFNDQRIKFIYAECLKYNNLNPESFYEELSKTASDSIIRYKSLSHYIKYTFQQGKYSAIAKIKPEAIFTDTSLTRYYLLSLIYTGKKMRAESLYIHTRGRLDKDYYCAEVQYYVDNNLLIKAQNLIDSLINLPDYSKDETLNYFSWFIPFRRGDYKIAEQRLEEFIKKFRNSKYYYSAIFKIGTLKYLNQEFDSSACYYNLAATDSTLKLEALQNQIIALKKAERWNELIEASKKIIEICPDSTKSEYYFEIGYAYLRKGNIKNTIEYLKMAINLKPSVEYHFWLGEAFLGKGDFMRALYHYQKVTSDFKEDQMWYPTALFKSGLALEMMDEIREAKNVYRKIIKEFGEGDIWATEARKRLEQME</sequence>
<dbReference type="Gene3D" id="1.25.40.10">
    <property type="entry name" value="Tetratricopeptide repeat domain"/>
    <property type="match status" value="3"/>
</dbReference>
<keyword evidence="2" id="KW-0732">Signal</keyword>
<evidence type="ECO:0000256" key="2">
    <source>
        <dbReference type="SAM" id="SignalP"/>
    </source>
</evidence>
<dbReference type="PROSITE" id="PS50005">
    <property type="entry name" value="TPR"/>
    <property type="match status" value="1"/>
</dbReference>
<evidence type="ECO:0000313" key="3">
    <source>
        <dbReference type="EMBL" id="HDY60240.1"/>
    </source>
</evidence>
<dbReference type="EMBL" id="DSKY01000022">
    <property type="protein sequence ID" value="HDY60240.1"/>
    <property type="molecule type" value="Genomic_DNA"/>
</dbReference>
<protein>
    <submittedName>
        <fullName evidence="3">Tetratricopeptide repeat protein</fullName>
    </submittedName>
</protein>
<name>A0A7V1EJ45_UNCW3</name>
<feature type="chain" id="PRO_5031454763" evidence="2">
    <location>
        <begin position="31"/>
        <end position="755"/>
    </location>
</feature>
<gene>
    <name evidence="3" type="ORF">ENP86_11975</name>
</gene>
<dbReference type="Pfam" id="PF13174">
    <property type="entry name" value="TPR_6"/>
    <property type="match status" value="1"/>
</dbReference>
<reference evidence="3" key="1">
    <citation type="journal article" date="2020" name="mSystems">
        <title>Genome- and Community-Level Interaction Insights into Carbon Utilization and Element Cycling Functions of Hydrothermarchaeota in Hydrothermal Sediment.</title>
        <authorList>
            <person name="Zhou Z."/>
            <person name="Liu Y."/>
            <person name="Xu W."/>
            <person name="Pan J."/>
            <person name="Luo Z.H."/>
            <person name="Li M."/>
        </authorList>
    </citation>
    <scope>NUCLEOTIDE SEQUENCE [LARGE SCALE GENOMIC DNA]</scope>
    <source>
        <strain evidence="3">SpSt-258</strain>
    </source>
</reference>
<dbReference type="SUPFAM" id="SSF48452">
    <property type="entry name" value="TPR-like"/>
    <property type="match status" value="1"/>
</dbReference>